<evidence type="ECO:0000256" key="1">
    <source>
        <dbReference type="SAM" id="MobiDB-lite"/>
    </source>
</evidence>
<sequence length="135" mass="14753">MGFPDPHSPWVGATEHRNDMYNSSVSTNRLDTVQMAMIRYTLTSTSVASWLAVPAKLLEAVFGVWPLSTRDTSTVAVAVSAGSPWSFTRTKRRCRGESVSSRARVVLISPVYSPTRKGLRAPPTDVCSSKDNHAL</sequence>
<dbReference type="AlphaFoldDB" id="A0A8D2KFJ5"/>
<keyword evidence="3" id="KW-1185">Reference proteome</keyword>
<evidence type="ECO:0000313" key="3">
    <source>
        <dbReference type="Proteomes" id="UP000694417"/>
    </source>
</evidence>
<protein>
    <submittedName>
        <fullName evidence="2">Uncharacterized protein</fullName>
    </submittedName>
</protein>
<reference evidence="2" key="2">
    <citation type="submission" date="2025-09" db="UniProtKB">
        <authorList>
            <consortium name="Ensembl"/>
        </authorList>
    </citation>
    <scope>IDENTIFICATION</scope>
</reference>
<proteinExistence type="predicted"/>
<evidence type="ECO:0000313" key="2">
    <source>
        <dbReference type="Ensembl" id="ENSUPAP00010009898.1"/>
    </source>
</evidence>
<reference evidence="2" key="1">
    <citation type="submission" date="2025-08" db="UniProtKB">
        <authorList>
            <consortium name="Ensembl"/>
        </authorList>
    </citation>
    <scope>IDENTIFICATION</scope>
</reference>
<organism evidence="2 3">
    <name type="scientific">Urocitellus parryii</name>
    <name type="common">Arctic ground squirrel</name>
    <name type="synonym">Spermophilus parryii</name>
    <dbReference type="NCBI Taxonomy" id="9999"/>
    <lineage>
        <taxon>Eukaryota</taxon>
        <taxon>Metazoa</taxon>
        <taxon>Chordata</taxon>
        <taxon>Craniata</taxon>
        <taxon>Vertebrata</taxon>
        <taxon>Euteleostomi</taxon>
        <taxon>Mammalia</taxon>
        <taxon>Eutheria</taxon>
        <taxon>Euarchontoglires</taxon>
        <taxon>Glires</taxon>
        <taxon>Rodentia</taxon>
        <taxon>Sciuromorpha</taxon>
        <taxon>Sciuridae</taxon>
        <taxon>Xerinae</taxon>
        <taxon>Marmotini</taxon>
        <taxon>Urocitellus</taxon>
    </lineage>
</organism>
<feature type="region of interest" description="Disordered" evidence="1">
    <location>
        <begin position="115"/>
        <end position="135"/>
    </location>
</feature>
<name>A0A8D2KFJ5_UROPR</name>
<dbReference type="Ensembl" id="ENSUPAT00010011393.1">
    <property type="protein sequence ID" value="ENSUPAP00010009898.1"/>
    <property type="gene ID" value="ENSUPAG00010008029.1"/>
</dbReference>
<accession>A0A8D2KFJ5</accession>
<dbReference type="Proteomes" id="UP000694417">
    <property type="component" value="Unplaced"/>
</dbReference>
<dbReference type="GeneTree" id="ENSGT00390000008200"/>